<dbReference type="SUPFAM" id="SSF54106">
    <property type="entry name" value="LysM domain"/>
    <property type="match status" value="1"/>
</dbReference>
<sequence length="532" mass="56910">MTLFLPCLAAAAQDWTYRVRPGDTLWDLGGRYLKPSISWHQLQAHNTVGDPYQLPPGRVLKFPIAWLRVEPAPARVLAVRGEVQVSGPSSTSRTVSTGMQLPIGSQISTGADASVTLAFADDSHLLLRENSQLLLDQLSTYGATGMVDTRLRLQRGRSSNRVTPARGPASRYIITAPTATSSVRGTVFRVSAGGGQSVASTEVVEGRVQVDNRGGRQMVDPGRATLSRSAELAPSPSQALLPAPAFDEARTRIAALPLLAGWQPVAGAAGYRVEVVRADAPDVLLFARDLADTRVVIDALPAGALRLLVRAVDADGVEGLDGNRDFLLPDGPEPPLTLSPQHGQTLHQLRPRFEWAQVAQADGSVVQVASEPLFLQPLVEQTTRSTHLRTADSLPAGDYFWRVASVDAQGTRGRFGQALPLSLSDAPVDPQLQPAPEGRQLTLRWQAAAEASRYRVQVSRNADFERLLLDAEVDAPEASLKRPLRGGTLYVRVQTIAGDGYAGPFSAPQQVKLPCPLCYGAGAGALLLLLAL</sequence>
<protein>
    <submittedName>
        <fullName evidence="3">FecR domain-containing protein</fullName>
    </submittedName>
</protein>
<reference evidence="3 4" key="1">
    <citation type="submission" date="2023-12" db="EMBL/GenBank/DDBJ databases">
        <title>Stenotrophomonas guangdongensis sp. nov., isolated from wilted pepper plants (Capsicum annuum).</title>
        <authorList>
            <person name="Qiu M."/>
            <person name="Li Y."/>
            <person name="Liu Q."/>
            <person name="Zhang X."/>
            <person name="Huang Y."/>
            <person name="Guo R."/>
            <person name="Hu M."/>
            <person name="Zhou J."/>
            <person name="Zhou X."/>
        </authorList>
    </citation>
    <scope>NUCLEOTIDE SEQUENCE [LARGE SCALE GENOMIC DNA]</scope>
    <source>
        <strain evidence="3 4">MH1</strain>
    </source>
</reference>
<dbReference type="SMART" id="SM00257">
    <property type="entry name" value="LysM"/>
    <property type="match status" value="1"/>
</dbReference>
<dbReference type="PIRSF" id="PIRSF029644">
    <property type="entry name" value="UCP029644"/>
    <property type="match status" value="1"/>
</dbReference>
<feature type="domain" description="LysM" evidence="2">
    <location>
        <begin position="15"/>
        <end position="62"/>
    </location>
</feature>
<dbReference type="Proteomes" id="UP001301653">
    <property type="component" value="Unassembled WGS sequence"/>
</dbReference>
<comment type="caution">
    <text evidence="3">The sequence shown here is derived from an EMBL/GenBank/DDBJ whole genome shotgun (WGS) entry which is preliminary data.</text>
</comment>
<gene>
    <name evidence="3" type="ORF">VA603_02695</name>
</gene>
<accession>A0ABU5V2Z0</accession>
<dbReference type="EMBL" id="JAYFUH010000061">
    <property type="protein sequence ID" value="MEA5666450.1"/>
    <property type="molecule type" value="Genomic_DNA"/>
</dbReference>
<dbReference type="InterPro" id="IPR003961">
    <property type="entry name" value="FN3_dom"/>
</dbReference>
<dbReference type="InterPro" id="IPR006860">
    <property type="entry name" value="FecR"/>
</dbReference>
<dbReference type="RefSeq" id="WP_323437856.1">
    <property type="nucleotide sequence ID" value="NZ_JAYFUH010000061.1"/>
</dbReference>
<dbReference type="Pfam" id="PF01476">
    <property type="entry name" value="LysM"/>
    <property type="match status" value="1"/>
</dbReference>
<organism evidence="3 4">
    <name type="scientific">Stenotrophomonas capsici</name>
    <dbReference type="NCBI Taxonomy" id="3110230"/>
    <lineage>
        <taxon>Bacteria</taxon>
        <taxon>Pseudomonadati</taxon>
        <taxon>Pseudomonadota</taxon>
        <taxon>Gammaproteobacteria</taxon>
        <taxon>Lysobacterales</taxon>
        <taxon>Lysobacteraceae</taxon>
        <taxon>Stenotrophomonas</taxon>
    </lineage>
</organism>
<feature type="domain" description="Fibronectin type-III" evidence="1">
    <location>
        <begin position="426"/>
        <end position="516"/>
    </location>
</feature>
<dbReference type="Pfam" id="PF04773">
    <property type="entry name" value="FecR"/>
    <property type="match status" value="1"/>
</dbReference>
<dbReference type="CDD" id="cd00118">
    <property type="entry name" value="LysM"/>
    <property type="match status" value="1"/>
</dbReference>
<dbReference type="PROSITE" id="PS51782">
    <property type="entry name" value="LYSM"/>
    <property type="match status" value="1"/>
</dbReference>
<evidence type="ECO:0000259" key="1">
    <source>
        <dbReference type="PROSITE" id="PS50853"/>
    </source>
</evidence>
<evidence type="ECO:0000259" key="2">
    <source>
        <dbReference type="PROSITE" id="PS51782"/>
    </source>
</evidence>
<dbReference type="InterPro" id="IPR013783">
    <property type="entry name" value="Ig-like_fold"/>
</dbReference>
<dbReference type="PANTHER" id="PTHR38731">
    <property type="entry name" value="LIPL45-RELATED LIPOPROTEIN-RELATED"/>
    <property type="match status" value="1"/>
</dbReference>
<dbReference type="InterPro" id="IPR016930">
    <property type="entry name" value="UCP029644"/>
</dbReference>
<evidence type="ECO:0000313" key="4">
    <source>
        <dbReference type="Proteomes" id="UP001301653"/>
    </source>
</evidence>
<evidence type="ECO:0000313" key="3">
    <source>
        <dbReference type="EMBL" id="MEA5666450.1"/>
    </source>
</evidence>
<dbReference type="InterPro" id="IPR018392">
    <property type="entry name" value="LysM"/>
</dbReference>
<dbReference type="Gene3D" id="2.60.120.1440">
    <property type="match status" value="1"/>
</dbReference>
<dbReference type="InterPro" id="IPR036779">
    <property type="entry name" value="LysM_dom_sf"/>
</dbReference>
<keyword evidence="4" id="KW-1185">Reference proteome</keyword>
<dbReference type="Gene3D" id="2.60.40.10">
    <property type="entry name" value="Immunoglobulins"/>
    <property type="match status" value="2"/>
</dbReference>
<dbReference type="Gene3D" id="3.10.350.10">
    <property type="entry name" value="LysM domain"/>
    <property type="match status" value="1"/>
</dbReference>
<dbReference type="PROSITE" id="PS50853">
    <property type="entry name" value="FN3"/>
    <property type="match status" value="1"/>
</dbReference>
<name>A0ABU5V2Z0_9GAMM</name>
<proteinExistence type="predicted"/>